<accession>A0A0N1H8D7</accession>
<dbReference type="InterPro" id="IPR053206">
    <property type="entry name" value="Dimeric_xanthone_biosynth"/>
</dbReference>
<evidence type="ECO:0000313" key="4">
    <source>
        <dbReference type="Proteomes" id="UP000038010"/>
    </source>
</evidence>
<dbReference type="VEuPathDB" id="FungiDB:AB675_6786"/>
<keyword evidence="4" id="KW-1185">Reference proteome</keyword>
<dbReference type="Proteomes" id="UP000038010">
    <property type="component" value="Unassembled WGS sequence"/>
</dbReference>
<keyword evidence="1" id="KW-1133">Transmembrane helix</keyword>
<dbReference type="GeneID" id="28738982"/>
<keyword evidence="1" id="KW-0812">Transmembrane</keyword>
<dbReference type="OrthoDB" id="58416at2759"/>
<dbReference type="EMBL" id="LFJN01000005">
    <property type="protein sequence ID" value="KPI43206.1"/>
    <property type="molecule type" value="Genomic_DNA"/>
</dbReference>
<dbReference type="InterPro" id="IPR012312">
    <property type="entry name" value="Hemerythrin-like"/>
</dbReference>
<organism evidence="3 4">
    <name type="scientific">Cyphellophora attinorum</name>
    <dbReference type="NCBI Taxonomy" id="1664694"/>
    <lineage>
        <taxon>Eukaryota</taxon>
        <taxon>Fungi</taxon>
        <taxon>Dikarya</taxon>
        <taxon>Ascomycota</taxon>
        <taxon>Pezizomycotina</taxon>
        <taxon>Eurotiomycetes</taxon>
        <taxon>Chaetothyriomycetidae</taxon>
        <taxon>Chaetothyriales</taxon>
        <taxon>Cyphellophoraceae</taxon>
        <taxon>Cyphellophora</taxon>
    </lineage>
</organism>
<dbReference type="RefSeq" id="XP_018003169.1">
    <property type="nucleotide sequence ID" value="XM_018147102.1"/>
</dbReference>
<name>A0A0N1H8D7_9EURO</name>
<evidence type="ECO:0000259" key="2">
    <source>
        <dbReference type="Pfam" id="PF01814"/>
    </source>
</evidence>
<protein>
    <recommendedName>
        <fullName evidence="2">Hemerythrin-like domain-containing protein</fullName>
    </recommendedName>
</protein>
<feature type="domain" description="Hemerythrin-like" evidence="2">
    <location>
        <begin position="32"/>
        <end position="123"/>
    </location>
</feature>
<sequence length="260" mass="29153">MPKSWLERTTPCSAPQQLYYHAPLVQTSEKDTALLLRYCNIVYTFIHDHHSHEESHYFANIEKATGMPGLMSSSVEQHRELEAGLKALRDYANGTTPGAFDAAELRGIIDDLAPALTTHLFEEVPAILDLHDNISSGELKRIYGLMQKEAERTSSMTTAGPLVFGNQDRTFLLDGEPFQFPPLPRVVAYVIDWVLARPNRELWRFNTSDFYGNQKVEEFRTKRDGGGLGASWLLAVALLLIALYASLSEKSVRFLGAVHS</sequence>
<dbReference type="AlphaFoldDB" id="A0A0N1H8D7"/>
<dbReference type="Gene3D" id="1.20.120.520">
    <property type="entry name" value="nmb1532 protein domain like"/>
    <property type="match status" value="1"/>
</dbReference>
<dbReference type="PANTHER" id="PTHR38048">
    <property type="entry name" value="EXPRESSED PROTEIN"/>
    <property type="match status" value="1"/>
</dbReference>
<reference evidence="3 4" key="1">
    <citation type="submission" date="2015-06" db="EMBL/GenBank/DDBJ databases">
        <title>Draft genome of the ant-associated black yeast Phialophora attae CBS 131958.</title>
        <authorList>
            <person name="Moreno L.F."/>
            <person name="Stielow B.J."/>
            <person name="de Hoog S."/>
            <person name="Vicente V.A."/>
            <person name="Weiss V.A."/>
            <person name="de Vries M."/>
            <person name="Cruz L.M."/>
            <person name="Souza E.M."/>
        </authorList>
    </citation>
    <scope>NUCLEOTIDE SEQUENCE [LARGE SCALE GENOMIC DNA]</scope>
    <source>
        <strain evidence="3 4">CBS 131958</strain>
    </source>
</reference>
<keyword evidence="1" id="KW-0472">Membrane</keyword>
<gene>
    <name evidence="3" type="ORF">AB675_6786</name>
</gene>
<proteinExistence type="predicted"/>
<evidence type="ECO:0000313" key="3">
    <source>
        <dbReference type="EMBL" id="KPI43206.1"/>
    </source>
</evidence>
<comment type="caution">
    <text evidence="3">The sequence shown here is derived from an EMBL/GenBank/DDBJ whole genome shotgun (WGS) entry which is preliminary data.</text>
</comment>
<dbReference type="Pfam" id="PF01814">
    <property type="entry name" value="Hemerythrin"/>
    <property type="match status" value="1"/>
</dbReference>
<feature type="transmembrane region" description="Helical" evidence="1">
    <location>
        <begin position="228"/>
        <end position="247"/>
    </location>
</feature>
<evidence type="ECO:0000256" key="1">
    <source>
        <dbReference type="SAM" id="Phobius"/>
    </source>
</evidence>
<dbReference type="PANTHER" id="PTHR38048:SF2">
    <property type="entry name" value="HEMERYTHRIN-LIKE DOMAIN-CONTAINING PROTEIN"/>
    <property type="match status" value="1"/>
</dbReference>